<organism evidence="1 2">
    <name type="scientific">Cotesia congregata</name>
    <name type="common">Parasitoid wasp</name>
    <name type="synonym">Apanteles congregatus</name>
    <dbReference type="NCBI Taxonomy" id="51543"/>
    <lineage>
        <taxon>Eukaryota</taxon>
        <taxon>Metazoa</taxon>
        <taxon>Ecdysozoa</taxon>
        <taxon>Arthropoda</taxon>
        <taxon>Hexapoda</taxon>
        <taxon>Insecta</taxon>
        <taxon>Pterygota</taxon>
        <taxon>Neoptera</taxon>
        <taxon>Endopterygota</taxon>
        <taxon>Hymenoptera</taxon>
        <taxon>Apocrita</taxon>
        <taxon>Ichneumonoidea</taxon>
        <taxon>Braconidae</taxon>
        <taxon>Microgastrinae</taxon>
        <taxon>Cotesia</taxon>
    </lineage>
</organism>
<gene>
    <name evidence="1" type="ORF">HICCMSTLAB_LOCUS10404</name>
</gene>
<dbReference type="Proteomes" id="UP000786811">
    <property type="component" value="Unassembled WGS sequence"/>
</dbReference>
<reference evidence="1" key="1">
    <citation type="submission" date="2021-04" db="EMBL/GenBank/DDBJ databases">
        <authorList>
            <person name="Chebbi M.A.C M."/>
        </authorList>
    </citation>
    <scope>NUCLEOTIDE SEQUENCE</scope>
</reference>
<comment type="caution">
    <text evidence="1">The sequence shown here is derived from an EMBL/GenBank/DDBJ whole genome shotgun (WGS) entry which is preliminary data.</text>
</comment>
<accession>A0A8J2MWC7</accession>
<proteinExistence type="predicted"/>
<dbReference type="AlphaFoldDB" id="A0A8J2MWC7"/>
<name>A0A8J2MWC7_COTCN</name>
<keyword evidence="2" id="KW-1185">Reference proteome</keyword>
<evidence type="ECO:0000313" key="1">
    <source>
        <dbReference type="EMBL" id="CAG5101331.1"/>
    </source>
</evidence>
<dbReference type="EMBL" id="CAJNRD030001122">
    <property type="protein sequence ID" value="CAG5101331.1"/>
    <property type="molecule type" value="Genomic_DNA"/>
</dbReference>
<sequence length="69" mass="7774">MTLTNRTKALSGDQDDDDSVLDGLQVSILKAELRQDPYNKKCGFAETKTFAQIAQITGESFQPYYKKIK</sequence>
<protein>
    <submittedName>
        <fullName evidence="1">Uncharacterized protein</fullName>
    </submittedName>
</protein>
<evidence type="ECO:0000313" key="2">
    <source>
        <dbReference type="Proteomes" id="UP000786811"/>
    </source>
</evidence>